<keyword evidence="1" id="KW-1133">Transmembrane helix</keyword>
<proteinExistence type="predicted"/>
<keyword evidence="1" id="KW-0812">Transmembrane</keyword>
<gene>
    <name evidence="2" type="ORF">HLA99_08350</name>
</gene>
<protein>
    <recommendedName>
        <fullName evidence="4">CU044_5270 family protein</fullName>
    </recommendedName>
</protein>
<reference evidence="2 3" key="1">
    <citation type="submission" date="2020-05" db="EMBL/GenBank/DDBJ databases">
        <title>MicrobeNet Type strains.</title>
        <authorList>
            <person name="Nicholson A.C."/>
        </authorList>
    </citation>
    <scope>NUCLEOTIDE SEQUENCE [LARGE SCALE GENOMIC DNA]</scope>
    <source>
        <strain evidence="2 3">JCM 14282</strain>
    </source>
</reference>
<feature type="transmembrane region" description="Helical" evidence="1">
    <location>
        <begin position="52"/>
        <end position="75"/>
    </location>
</feature>
<sequence length="345" mass="36869">MPEPATTDEALDRLLSLSNPYPPAPRGLSARAEADLARITSAHAPEPARSRLWTWGLSLPAVAGALVALVVIIVANPFTASVPAAAMGLRPLAIAASDLDRGEAIDRAQTLLAEGHGITVPLREATTVAWYSHVMMDGPDKGAVISPEVTSMTWDADAMTAHIVVESGEPYRTDGGEIPTREDLSPPGTILRDDHMGAEALTYEGPDGPLLFPTAREGSGVDFYRGVFQELTGQADVTGFDVLTGIDDLLGMWTLTNEQHGSLLEILREHHDIELLGTTRDRAGRDAMAFGALRASGDQRVVLLVSTETGRIIGSESMYLGDDPDVPIPSGSVMSYQLWEIPRDD</sequence>
<dbReference type="Proteomes" id="UP000543598">
    <property type="component" value="Unassembled WGS sequence"/>
</dbReference>
<name>A0A7Y2LZR0_9MICO</name>
<evidence type="ECO:0008006" key="4">
    <source>
        <dbReference type="Google" id="ProtNLM"/>
    </source>
</evidence>
<dbReference type="AlphaFoldDB" id="A0A7Y2LZR0"/>
<accession>A0A7Y2LZR0</accession>
<evidence type="ECO:0000313" key="2">
    <source>
        <dbReference type="EMBL" id="NNH03856.1"/>
    </source>
</evidence>
<evidence type="ECO:0000313" key="3">
    <source>
        <dbReference type="Proteomes" id="UP000543598"/>
    </source>
</evidence>
<keyword evidence="3" id="KW-1185">Reference proteome</keyword>
<dbReference type="RefSeq" id="WP_167038144.1">
    <property type="nucleotide sequence ID" value="NZ_BAAANA010000001.1"/>
</dbReference>
<keyword evidence="1" id="KW-0472">Membrane</keyword>
<organism evidence="2 3">
    <name type="scientific">Microbacterium ulmi</name>
    <dbReference type="NCBI Taxonomy" id="179095"/>
    <lineage>
        <taxon>Bacteria</taxon>
        <taxon>Bacillati</taxon>
        <taxon>Actinomycetota</taxon>
        <taxon>Actinomycetes</taxon>
        <taxon>Micrococcales</taxon>
        <taxon>Microbacteriaceae</taxon>
        <taxon>Microbacterium</taxon>
    </lineage>
</organism>
<comment type="caution">
    <text evidence="2">The sequence shown here is derived from an EMBL/GenBank/DDBJ whole genome shotgun (WGS) entry which is preliminary data.</text>
</comment>
<evidence type="ECO:0000256" key="1">
    <source>
        <dbReference type="SAM" id="Phobius"/>
    </source>
</evidence>
<dbReference type="EMBL" id="JABEMB010000009">
    <property type="protein sequence ID" value="NNH03856.1"/>
    <property type="molecule type" value="Genomic_DNA"/>
</dbReference>